<evidence type="ECO:0000256" key="10">
    <source>
        <dbReference type="HAMAP-Rule" id="MF_00419"/>
    </source>
</evidence>
<dbReference type="SUPFAM" id="SSF56042">
    <property type="entry name" value="PurM C-terminal domain-like"/>
    <property type="match status" value="2"/>
</dbReference>
<comment type="similarity">
    <text evidence="2 10">In the N-terminal section; belongs to the FGAMS family.</text>
</comment>
<feature type="binding site" evidence="10">
    <location>
        <begin position="337"/>
        <end position="348"/>
    </location>
    <ligand>
        <name>ATP</name>
        <dbReference type="ChEBI" id="CHEBI:30616"/>
    </ligand>
</feature>
<evidence type="ECO:0000256" key="4">
    <source>
        <dbReference type="ARBA" id="ARBA00022723"/>
    </source>
</evidence>
<feature type="compositionally biased region" description="Basic and acidic residues" evidence="11">
    <location>
        <begin position="823"/>
        <end position="833"/>
    </location>
</feature>
<keyword evidence="5 10" id="KW-0547">Nucleotide-binding</keyword>
<feature type="domain" description="PurM-like C-terminal" evidence="12">
    <location>
        <begin position="874"/>
        <end position="1001"/>
    </location>
</feature>
<evidence type="ECO:0000256" key="2">
    <source>
        <dbReference type="ARBA" id="ARBA00008608"/>
    </source>
</evidence>
<gene>
    <name evidence="10 16" type="primary">purL</name>
    <name evidence="16" type="synonym">purI</name>
    <name evidence="16" type="ORF">B6N23_07055</name>
</gene>
<dbReference type="HAMAP" id="MF_00419">
    <property type="entry name" value="PurL_1"/>
    <property type="match status" value="1"/>
</dbReference>
<dbReference type="SUPFAM" id="SSF82697">
    <property type="entry name" value="PurS-like"/>
    <property type="match status" value="1"/>
</dbReference>
<keyword evidence="8 10" id="KW-0460">Magnesium</keyword>
<evidence type="ECO:0000313" key="16">
    <source>
        <dbReference type="EMBL" id="WLI74634.1"/>
    </source>
</evidence>
<feature type="binding site" evidence="10">
    <location>
        <position position="753"/>
    </location>
    <ligand>
        <name>Mg(2+)</name>
        <dbReference type="ChEBI" id="CHEBI:18420"/>
    </ligand>
</feature>
<dbReference type="InterPro" id="IPR029062">
    <property type="entry name" value="Class_I_gatase-like"/>
</dbReference>
<dbReference type="Gene3D" id="3.90.650.10">
    <property type="entry name" value="PurM-like C-terminal domain"/>
    <property type="match status" value="2"/>
</dbReference>
<keyword evidence="7 10" id="KW-0067">ATP-binding</keyword>
<reference evidence="16 17" key="1">
    <citation type="submission" date="2023-08" db="EMBL/GenBank/DDBJ databases">
        <title>Transcriptome Analysis of Halomonas alkalicola CICC 11012s to Identify the Genes Involved in Alkaline Tolerances.</title>
        <authorList>
            <person name="Zhai L."/>
        </authorList>
    </citation>
    <scope>NUCLEOTIDE SEQUENCE [LARGE SCALE GENOMIC DNA]</scope>
    <source>
        <strain evidence="16 17">CICC 11012s</strain>
    </source>
</reference>
<comment type="catalytic activity">
    <reaction evidence="10">
        <text>N(2)-formyl-N(1)-(5-phospho-beta-D-ribosyl)glycinamide + L-glutamine + ATP + H2O = 2-formamido-N(1)-(5-O-phospho-beta-D-ribosyl)acetamidine + L-glutamate + ADP + phosphate + H(+)</text>
        <dbReference type="Rhea" id="RHEA:17129"/>
        <dbReference type="ChEBI" id="CHEBI:15377"/>
        <dbReference type="ChEBI" id="CHEBI:15378"/>
        <dbReference type="ChEBI" id="CHEBI:29985"/>
        <dbReference type="ChEBI" id="CHEBI:30616"/>
        <dbReference type="ChEBI" id="CHEBI:43474"/>
        <dbReference type="ChEBI" id="CHEBI:58359"/>
        <dbReference type="ChEBI" id="CHEBI:147286"/>
        <dbReference type="ChEBI" id="CHEBI:147287"/>
        <dbReference type="ChEBI" id="CHEBI:456216"/>
        <dbReference type="EC" id="6.3.5.3"/>
    </reaction>
</comment>
<evidence type="ECO:0000256" key="11">
    <source>
        <dbReference type="SAM" id="MobiDB-lite"/>
    </source>
</evidence>
<accession>A0ABY9H893</accession>
<keyword evidence="3 10" id="KW-0436">Ligase</keyword>
<dbReference type="InterPro" id="IPR036921">
    <property type="entry name" value="PurM-like_N_sf"/>
</dbReference>
<organism evidence="16 17">
    <name type="scientific">Halomonas alkalicola</name>
    <dbReference type="NCBI Taxonomy" id="1930622"/>
    <lineage>
        <taxon>Bacteria</taxon>
        <taxon>Pseudomonadati</taxon>
        <taxon>Pseudomonadota</taxon>
        <taxon>Gammaproteobacteria</taxon>
        <taxon>Oceanospirillales</taxon>
        <taxon>Halomonadaceae</taxon>
        <taxon>Halomonas</taxon>
    </lineage>
</organism>
<name>A0ABY9H893_9GAMM</name>
<feature type="domain" description="PurM-like C-terminal" evidence="12">
    <location>
        <begin position="463"/>
        <end position="620"/>
    </location>
</feature>
<feature type="active site" evidence="10">
    <location>
        <position position="1308"/>
    </location>
</feature>
<dbReference type="Proteomes" id="UP001235344">
    <property type="component" value="Chromosome"/>
</dbReference>
<dbReference type="SUPFAM" id="SSF109736">
    <property type="entry name" value="FGAM synthase PurL, linker domain"/>
    <property type="match status" value="1"/>
</dbReference>
<dbReference type="InterPro" id="IPR040707">
    <property type="entry name" value="FGAR-AT_N"/>
</dbReference>
<dbReference type="InterPro" id="IPR041609">
    <property type="entry name" value="PurL_linker"/>
</dbReference>
<dbReference type="EC" id="6.3.5.3" evidence="10"/>
<feature type="binding site" evidence="10">
    <location>
        <position position="710"/>
    </location>
    <ligand>
        <name>Mg(2+)</name>
        <dbReference type="ChEBI" id="CHEBI:18420"/>
    </ligand>
</feature>
<dbReference type="NCBIfam" id="TIGR01735">
    <property type="entry name" value="FGAM_synt"/>
    <property type="match status" value="1"/>
</dbReference>
<evidence type="ECO:0000259" key="14">
    <source>
        <dbReference type="Pfam" id="PF18076"/>
    </source>
</evidence>
<feature type="active site" description="Nucleophile" evidence="10">
    <location>
        <position position="1183"/>
    </location>
</feature>
<dbReference type="SUPFAM" id="SSF52317">
    <property type="entry name" value="Class I glutamine amidotransferase-like"/>
    <property type="match status" value="1"/>
</dbReference>
<feature type="binding site" evidence="10">
    <location>
        <position position="749"/>
    </location>
    <ligand>
        <name>Mg(2+)</name>
        <dbReference type="ChEBI" id="CHEBI:18420"/>
    </ligand>
</feature>
<feature type="domain" description="Phosphoribosylformylglycinamidine synthase linker" evidence="13">
    <location>
        <begin position="195"/>
        <end position="244"/>
    </location>
</feature>
<dbReference type="CDD" id="cd02204">
    <property type="entry name" value="PurL_repeat2"/>
    <property type="match status" value="1"/>
</dbReference>
<feature type="binding site" evidence="10">
    <location>
        <position position="926"/>
    </location>
    <ligand>
        <name>Mg(2+)</name>
        <dbReference type="ChEBI" id="CHEBI:18420"/>
    </ligand>
</feature>
<dbReference type="Gene3D" id="3.40.50.880">
    <property type="match status" value="1"/>
</dbReference>
<evidence type="ECO:0000256" key="8">
    <source>
        <dbReference type="ARBA" id="ARBA00022842"/>
    </source>
</evidence>
<dbReference type="InterPro" id="IPR010918">
    <property type="entry name" value="PurM-like_C_dom"/>
</dbReference>
<dbReference type="Pfam" id="PF18072">
    <property type="entry name" value="FGAR-AT_linker"/>
    <property type="match status" value="1"/>
</dbReference>
<comment type="subcellular location">
    <subcellularLocation>
        <location evidence="10">Cytoplasm</location>
    </subcellularLocation>
</comment>
<keyword evidence="9 10" id="KW-0315">Glutamine amidotransferase</keyword>
<dbReference type="InterPro" id="IPR055181">
    <property type="entry name" value="FGAR-AT_PurM_N-like"/>
</dbReference>
<dbReference type="SMART" id="SM01211">
    <property type="entry name" value="GATase_5"/>
    <property type="match status" value="1"/>
</dbReference>
<sequence>MLELRGAPALSAFRHAKLLAALREAAADVESLQAEYVHFVDHDGELSGDELAVLEQLLDYGSQVKGSQVKGSQIQGSQIQGSPVEVSQIEERAEGQLFLVVPRIGTQSPWSSKATDIARNCGLTQVRRLERGIAYRVKLRGVLSEQAYEGIRATLHDRMTETVLADSSDAARLFAHHEPAPLGSVDILAGGREALEAANVALGLALAEDEIDYLVAAFRDLGRNPTDVELMMFAQANSEHCRHKIFNADWVIDGEAQTHSLFKMIKNTYQASPEDILSAYSDNAAVIKGATAPRFFPAPLTGQAGERAVYGSVEEPIQILMKVETHNHPTAIAPHPGAATGAGGEIRDEGATGIGGKPKAGLTGFTVSNLRIPEFVQPWEAFDYGKPERIVSALEIMLEGPIGGAAFNNEFGRPNLAGYFRTYEQDTLGANGIERRGFHKPIMLAGGYGNIRDGHVQKGEIPVGGKLIVMGGPAMLIGLGGGAASSMASGTSSADLDFASVQRGNPEIERRAQEVIDRCWALGESNPIRFFHDVGAGGLSNALPELVKDGERGGLFDLRAVPNAEPGMSPLEIWCNEAQERYVLAVAAEDLDTFDALCQRERCPYAVVGEATEAHHLEVRDGHFESKPVDLPMSVLFGKPPKMTREFSRQSTEMPGVMLDNLDLREAMDRVLRLPTVASKSFLITIGDRSITGQVARDQMVGPWQVPVADVAVTTASFDTHAGEAMAMGERPPVALIDPAASARLAVAEAITNLAAAPIAKLGDIKLSANWMSAADHPGENQALHDAVHAVGMELCPALGIAIPVGKDSMSMRTAWQEESGSDEGHGEREEKSITSPLSLIVTGFAPVTDALKTLTPQINLEQDESDLLLIDLGGGKNRLGGSALAQVYGQVGSECPDLDDPEDLKAFFAVIQGLNAEGKLLAYHDRSDGGLLVTLLEMAFAAHAGLEIKLDWLVDEPAEAVNALFAEELGAVIQVNRQHTEEVLAQFAAAGIETCGVIARPRYDDQVRVTLFEEPLLETTRMLAQRTWSETSYRLQALRDNPECAKSEFDGLLDDRDPGLSATPAFDVDEDVAAPYLQAPGLNLARPSVAVLREQGVNGQVEMAWAFDRAGFEAVDVHMSDILAGRVSLDEFKGLVACGGFSYGDVLGAGGGWAKSVLFNERAREQFAAFFQRDDSFSLGVCNGCQMLSQLKELIPGAESWPRFVRNESEQFEARVAMVQVEKTPSILLAGMEGSRLPIAVAHGEGRAEFRDSAHLRSMQGNGQVALRFLDNHGQVTTRYPANPNGSPSGITGLTTPDGRATIMMPHPERVVRAVTNSWRPAEWTRDGAWLRLFRNARVWVG</sequence>
<dbReference type="PANTHER" id="PTHR10099">
    <property type="entry name" value="PHOSPHORIBOSYLFORMYLGLYCINAMIDINE SYNTHASE"/>
    <property type="match status" value="1"/>
</dbReference>
<dbReference type="InterPro" id="IPR036604">
    <property type="entry name" value="PurS-like_sf"/>
</dbReference>
<dbReference type="SUPFAM" id="SSF55326">
    <property type="entry name" value="PurM N-terminal domain-like"/>
    <property type="match status" value="2"/>
</dbReference>
<dbReference type="CDD" id="cd02203">
    <property type="entry name" value="PurL_repeat1"/>
    <property type="match status" value="1"/>
</dbReference>
<keyword evidence="17" id="KW-1185">Reference proteome</keyword>
<evidence type="ECO:0000256" key="6">
    <source>
        <dbReference type="ARBA" id="ARBA00022755"/>
    </source>
</evidence>
<dbReference type="GO" id="GO:0004642">
    <property type="term" value="F:phosphoribosylformylglycinamidine synthase activity"/>
    <property type="evidence" value="ECO:0007669"/>
    <property type="project" value="UniProtKB-EC"/>
</dbReference>
<dbReference type="Gene3D" id="3.30.1330.10">
    <property type="entry name" value="PurM-like, N-terminal domain"/>
    <property type="match status" value="2"/>
</dbReference>
<dbReference type="CDD" id="cd01740">
    <property type="entry name" value="GATase1_FGAR_AT"/>
    <property type="match status" value="1"/>
</dbReference>
<dbReference type="NCBIfam" id="NF003672">
    <property type="entry name" value="PRK05297.1"/>
    <property type="match status" value="1"/>
</dbReference>
<comment type="function">
    <text evidence="10">Phosphoribosylformylglycinamidine synthase involved in the purines biosynthetic pathway. Catalyzes the ATP-dependent conversion of formylglycinamide ribonucleotide (FGAR) and glutamine to yield formylglycinamidine ribonucleotide (FGAM) and glutamate.</text>
</comment>
<dbReference type="Gene3D" id="1.10.8.750">
    <property type="entry name" value="Phosphoribosylformylglycinamidine synthase, linker domain"/>
    <property type="match status" value="1"/>
</dbReference>
<evidence type="ECO:0000256" key="5">
    <source>
        <dbReference type="ARBA" id="ARBA00022741"/>
    </source>
</evidence>
<keyword evidence="4 10" id="KW-0479">Metal-binding</keyword>
<comment type="caution">
    <text evidence="10">Lacks conserved residue(s) required for the propagation of feature annotation.</text>
</comment>
<feature type="domain" description="Phosphoribosylformylglycinamidine synthase N-terminal" evidence="14">
    <location>
        <begin position="35"/>
        <end position="174"/>
    </location>
</feature>
<feature type="binding site" evidence="10">
    <location>
        <position position="709"/>
    </location>
    <ligand>
        <name>ATP</name>
        <dbReference type="ChEBI" id="CHEBI:30616"/>
    </ligand>
</feature>
<proteinExistence type="inferred from homology"/>
<dbReference type="Pfam" id="PF22689">
    <property type="entry name" value="FGAR-AT_PurM_N-like"/>
    <property type="match status" value="1"/>
</dbReference>
<comment type="subunit">
    <text evidence="10">Monomer.</text>
</comment>
<evidence type="ECO:0000256" key="9">
    <source>
        <dbReference type="ARBA" id="ARBA00022962"/>
    </source>
</evidence>
<evidence type="ECO:0000259" key="12">
    <source>
        <dbReference type="Pfam" id="PF02769"/>
    </source>
</evidence>
<dbReference type="InterPro" id="IPR010073">
    <property type="entry name" value="PurL_large"/>
</dbReference>
<dbReference type="PROSITE" id="PS51273">
    <property type="entry name" value="GATASE_TYPE_1"/>
    <property type="match status" value="1"/>
</dbReference>
<keyword evidence="6 10" id="KW-0658">Purine biosynthesis</keyword>
<evidence type="ECO:0000313" key="17">
    <source>
        <dbReference type="Proteomes" id="UP001235344"/>
    </source>
</evidence>
<feature type="region of interest" description="Disordered" evidence="11">
    <location>
        <begin position="814"/>
        <end position="833"/>
    </location>
</feature>
<dbReference type="Pfam" id="PF18076">
    <property type="entry name" value="FGAR-AT_N"/>
    <property type="match status" value="1"/>
</dbReference>
<keyword evidence="10" id="KW-0963">Cytoplasm</keyword>
<feature type="active site" evidence="10">
    <location>
        <position position="1310"/>
    </location>
</feature>
<dbReference type="PANTHER" id="PTHR10099:SF1">
    <property type="entry name" value="PHOSPHORIBOSYLFORMYLGLYCINAMIDINE SYNTHASE"/>
    <property type="match status" value="1"/>
</dbReference>
<dbReference type="RefSeq" id="WP_305503182.1">
    <property type="nucleotide sequence ID" value="NZ_CP131913.1"/>
</dbReference>
<comment type="pathway">
    <text evidence="1 10">Purine metabolism; IMP biosynthesis via de novo pathway; 5-amino-1-(5-phospho-D-ribosyl)imidazole from N(2)-formyl-N(1)-(5-phospho-D-ribosyl)glycinamide: step 1/2.</text>
</comment>
<evidence type="ECO:0000259" key="13">
    <source>
        <dbReference type="Pfam" id="PF18072"/>
    </source>
</evidence>
<dbReference type="EMBL" id="CP131913">
    <property type="protein sequence ID" value="WLI74634.1"/>
    <property type="molecule type" value="Genomic_DNA"/>
</dbReference>
<evidence type="ECO:0000256" key="7">
    <source>
        <dbReference type="ARBA" id="ARBA00022840"/>
    </source>
</evidence>
<evidence type="ECO:0000259" key="15">
    <source>
        <dbReference type="Pfam" id="PF22689"/>
    </source>
</evidence>
<dbReference type="Pfam" id="PF13507">
    <property type="entry name" value="GATase_5"/>
    <property type="match status" value="1"/>
</dbReference>
<feature type="binding site" evidence="10">
    <location>
        <position position="928"/>
    </location>
    <ligand>
        <name>ATP</name>
        <dbReference type="ChEBI" id="CHEBI:30616"/>
    </ligand>
</feature>
<dbReference type="InterPro" id="IPR036676">
    <property type="entry name" value="PurM-like_C_sf"/>
</dbReference>
<evidence type="ECO:0000256" key="1">
    <source>
        <dbReference type="ARBA" id="ARBA00004920"/>
    </source>
</evidence>
<evidence type="ECO:0000256" key="3">
    <source>
        <dbReference type="ARBA" id="ARBA00022598"/>
    </source>
</evidence>
<protein>
    <recommendedName>
        <fullName evidence="10">Phosphoribosylformylglycinamidine synthase</fullName>
        <shortName evidence="10">FGAM synthase</shortName>
        <shortName evidence="10">FGAMS</shortName>
        <ecNumber evidence="10">6.3.5.3</ecNumber>
    </recommendedName>
    <alternativeName>
        <fullName evidence="10">Formylglycinamide ribonucleotide amidotransferase</fullName>
        <shortName evidence="10">FGAR amidotransferase</shortName>
        <shortName evidence="10">FGAR-AT</shortName>
    </alternativeName>
</protein>
<dbReference type="Pfam" id="PF02769">
    <property type="entry name" value="AIRS_C"/>
    <property type="match status" value="2"/>
</dbReference>
<feature type="domain" description="FGAR-AT PurM N-terminal-like" evidence="15">
    <location>
        <begin position="679"/>
        <end position="847"/>
    </location>
</feature>